<dbReference type="PATRIC" id="fig|662479.7.peg.1447"/>
<proteinExistence type="inferred from homology"/>
<dbReference type="AlphaFoldDB" id="M0IDH7"/>
<protein>
    <recommendedName>
        <fullName evidence="1">UPF0215 protein C440_07162</fullName>
    </recommendedName>
</protein>
<dbReference type="Proteomes" id="UP000011550">
    <property type="component" value="Unassembled WGS sequence"/>
</dbReference>
<dbReference type="HAMAP" id="MF_00582">
    <property type="entry name" value="UPF0215"/>
    <property type="match status" value="1"/>
</dbReference>
<dbReference type="EMBL" id="AOLN01000011">
    <property type="protein sequence ID" value="ELZ94835.1"/>
    <property type="molecule type" value="Genomic_DNA"/>
</dbReference>
<reference evidence="3 4" key="1">
    <citation type="journal article" date="2014" name="PLoS Genet.">
        <title>Phylogenetically driven sequencing of extremely halophilic archaea reveals strategies for static and dynamic osmo-response.</title>
        <authorList>
            <person name="Becker E.A."/>
            <person name="Seitzer P.M."/>
            <person name="Tritt A."/>
            <person name="Larsen D."/>
            <person name="Krusor M."/>
            <person name="Yao A.I."/>
            <person name="Wu D."/>
            <person name="Madern D."/>
            <person name="Eisen J.A."/>
            <person name="Darling A.E."/>
            <person name="Facciotti M.T."/>
        </authorList>
    </citation>
    <scope>NUCLEOTIDE SEQUENCE [LARGE SCALE GENOMIC DNA]</scope>
    <source>
        <strain evidence="3 4">ATCC BAA-1512</strain>
    </source>
</reference>
<dbReference type="PANTHER" id="PTHR39518:SF2">
    <property type="entry name" value="UPF0215 PROTEIN MJ1150"/>
    <property type="match status" value="1"/>
</dbReference>
<dbReference type="InterPro" id="IPR002802">
    <property type="entry name" value="Endo_dU"/>
</dbReference>
<gene>
    <name evidence="3" type="ORF">C440_07162</name>
</gene>
<dbReference type="RefSeq" id="WP_008319651.1">
    <property type="nucleotide sequence ID" value="NZ_AOLN01000011.1"/>
</dbReference>
<dbReference type="OrthoDB" id="15207at2157"/>
<keyword evidence="4" id="KW-1185">Reference proteome</keyword>
<dbReference type="PANTHER" id="PTHR39518">
    <property type="entry name" value="UPF0215 PROTEIN MJ1150"/>
    <property type="match status" value="1"/>
</dbReference>
<evidence type="ECO:0000256" key="1">
    <source>
        <dbReference type="HAMAP-Rule" id="MF_00582"/>
    </source>
</evidence>
<evidence type="ECO:0000313" key="3">
    <source>
        <dbReference type="EMBL" id="ELZ94835.1"/>
    </source>
</evidence>
<sequence>MKSGTRALGIAESYTGSARAPTPDETTTDFSGDTSRSSDSHADADIDAGADADDTDRTKSVFCGAVVRADGVVDGLEFETCTVGGDDATDTIAALYSSLGREDVRYVLVSGIAPAWFNLVDVSRLGAAFDRPVLSVSFEESDGLEAALSTHFSGEALDHRLETYRAAPPRHAVVVNGEQLFVRATGCDVAEATQVVRAFTPTGGRPEPIRVARLAARAARRFVGD</sequence>
<evidence type="ECO:0000313" key="4">
    <source>
        <dbReference type="Proteomes" id="UP000011550"/>
    </source>
</evidence>
<evidence type="ECO:0000256" key="2">
    <source>
        <dbReference type="SAM" id="MobiDB-lite"/>
    </source>
</evidence>
<organism evidence="3 4">
    <name type="scientific">Haloferax mucosum ATCC BAA-1512</name>
    <dbReference type="NCBI Taxonomy" id="662479"/>
    <lineage>
        <taxon>Archaea</taxon>
        <taxon>Methanobacteriati</taxon>
        <taxon>Methanobacteriota</taxon>
        <taxon>Stenosarchaea group</taxon>
        <taxon>Halobacteria</taxon>
        <taxon>Halobacteriales</taxon>
        <taxon>Haloferacaceae</taxon>
        <taxon>Haloferax</taxon>
    </lineage>
</organism>
<feature type="compositionally biased region" description="Acidic residues" evidence="2">
    <location>
        <begin position="45"/>
        <end position="54"/>
    </location>
</feature>
<accession>M0IDH7</accession>
<comment type="similarity">
    <text evidence="1">Belongs to the UPF0215 family.</text>
</comment>
<comment type="caution">
    <text evidence="3">The sequence shown here is derived from an EMBL/GenBank/DDBJ whole genome shotgun (WGS) entry which is preliminary data.</text>
</comment>
<dbReference type="Pfam" id="PF01949">
    <property type="entry name" value="Endo_dU"/>
    <property type="match status" value="1"/>
</dbReference>
<dbReference type="STRING" id="662479.C440_07162"/>
<dbReference type="Gene3D" id="3.30.2170.10">
    <property type="entry name" value="archaeoglobus fulgidus dsm 4304 superfamily"/>
    <property type="match status" value="1"/>
</dbReference>
<feature type="region of interest" description="Disordered" evidence="2">
    <location>
        <begin position="1"/>
        <end position="54"/>
    </location>
</feature>
<name>M0IDH7_9EURY</name>